<keyword evidence="4" id="KW-1185">Reference proteome</keyword>
<evidence type="ECO:0000256" key="2">
    <source>
        <dbReference type="SAM" id="SignalP"/>
    </source>
</evidence>
<gene>
    <name evidence="3" type="ORF">BJ875DRAFT_448891</name>
</gene>
<feature type="compositionally biased region" description="Low complexity" evidence="1">
    <location>
        <begin position="120"/>
        <end position="136"/>
    </location>
</feature>
<feature type="compositionally biased region" description="Low complexity" evidence="1">
    <location>
        <begin position="168"/>
        <end position="190"/>
    </location>
</feature>
<keyword evidence="2" id="KW-0732">Signal</keyword>
<reference evidence="3" key="1">
    <citation type="journal article" date="2021" name="IMA Fungus">
        <title>Genomic characterization of three marine fungi, including Emericellopsis atlantica sp. nov. with signatures of a generalist lifestyle and marine biomass degradation.</title>
        <authorList>
            <person name="Hagestad O.C."/>
            <person name="Hou L."/>
            <person name="Andersen J.H."/>
            <person name="Hansen E.H."/>
            <person name="Altermark B."/>
            <person name="Li C."/>
            <person name="Kuhnert E."/>
            <person name="Cox R.J."/>
            <person name="Crous P.W."/>
            <person name="Spatafora J.W."/>
            <person name="Lail K."/>
            <person name="Amirebrahimi M."/>
            <person name="Lipzen A."/>
            <person name="Pangilinan J."/>
            <person name="Andreopoulos W."/>
            <person name="Hayes R.D."/>
            <person name="Ng V."/>
            <person name="Grigoriev I.V."/>
            <person name="Jackson S.A."/>
            <person name="Sutton T.D.S."/>
            <person name="Dobson A.D.W."/>
            <person name="Rama T."/>
        </authorList>
    </citation>
    <scope>NUCLEOTIDE SEQUENCE</scope>
    <source>
        <strain evidence="3">TRa018bII</strain>
    </source>
</reference>
<evidence type="ECO:0008006" key="5">
    <source>
        <dbReference type="Google" id="ProtNLM"/>
    </source>
</evidence>
<dbReference type="OrthoDB" id="4160690at2759"/>
<feature type="chain" id="PRO_5040206585" description="WSC domain-containing protein" evidence="2">
    <location>
        <begin position="20"/>
        <end position="259"/>
    </location>
</feature>
<dbReference type="AlphaFoldDB" id="A0A9P8CA91"/>
<evidence type="ECO:0000313" key="4">
    <source>
        <dbReference type="Proteomes" id="UP000824998"/>
    </source>
</evidence>
<proteinExistence type="predicted"/>
<organism evidence="3 4">
    <name type="scientific">Amylocarpus encephaloides</name>
    <dbReference type="NCBI Taxonomy" id="45428"/>
    <lineage>
        <taxon>Eukaryota</taxon>
        <taxon>Fungi</taxon>
        <taxon>Dikarya</taxon>
        <taxon>Ascomycota</taxon>
        <taxon>Pezizomycotina</taxon>
        <taxon>Leotiomycetes</taxon>
        <taxon>Helotiales</taxon>
        <taxon>Helotiales incertae sedis</taxon>
        <taxon>Amylocarpus</taxon>
    </lineage>
</organism>
<evidence type="ECO:0000313" key="3">
    <source>
        <dbReference type="EMBL" id="KAG9239292.1"/>
    </source>
</evidence>
<accession>A0A9P8CA91</accession>
<dbReference type="EMBL" id="MU251360">
    <property type="protein sequence ID" value="KAG9239292.1"/>
    <property type="molecule type" value="Genomic_DNA"/>
</dbReference>
<dbReference type="Proteomes" id="UP000824998">
    <property type="component" value="Unassembled WGS sequence"/>
</dbReference>
<evidence type="ECO:0000256" key="1">
    <source>
        <dbReference type="SAM" id="MobiDB-lite"/>
    </source>
</evidence>
<feature type="signal peptide" evidence="2">
    <location>
        <begin position="1"/>
        <end position="19"/>
    </location>
</feature>
<sequence length="259" mass="25391">MVGIPYFAFGATALQLVSATAVAEDWPLHLIKRQEPGTNSYNCHDNCGQAIIGSRSTGYCTNNAFTSNYANCLQCAGPDNEDIWLYYGTTLTRAATSCGLSTTPLSGAQAEVPVAIPAAGGSVTPSSTSSNSGVAPMPTPTSGTTTALEPTTDAPTSTEPTAIPAEETSVSSTAAPTTAPSSSSSAPTANTSATSVAASAASTTSAVKPSIAVSGAPQGTGSATVPTGTVPFTGAASSLLPNAVAFFGVAAIMAVGIGA</sequence>
<feature type="region of interest" description="Disordered" evidence="1">
    <location>
        <begin position="120"/>
        <end position="190"/>
    </location>
</feature>
<name>A0A9P8CA91_9HELO</name>
<comment type="caution">
    <text evidence="3">The sequence shown here is derived from an EMBL/GenBank/DDBJ whole genome shotgun (WGS) entry which is preliminary data.</text>
</comment>
<feature type="compositionally biased region" description="Polar residues" evidence="1">
    <location>
        <begin position="140"/>
        <end position="160"/>
    </location>
</feature>
<protein>
    <recommendedName>
        <fullName evidence="5">WSC domain-containing protein</fullName>
    </recommendedName>
</protein>